<proteinExistence type="predicted"/>
<dbReference type="SUPFAM" id="SSF52540">
    <property type="entry name" value="P-loop containing nucleoside triphosphate hydrolases"/>
    <property type="match status" value="1"/>
</dbReference>
<sequence length="314" mass="35486">MNPFSLSALGVLANETFLGPLDRMTVHMFGQGFTGSSFLGNLFDDEGLLYLFEPENREGWGLWQSEDALAQSVSRVHCIHTCANCQGEVADEEFMAKMCSDYPVVVKTVGMSDVDVFSGITKAQLNNAKFVLTLRDPRAVVWQLHKDGLNSGPVSCYHSLLQLLSSKKLAKSMKPYQVRAVFFEQWSQHLNTFVPDLFKWLNLTVSASTLDFANSFEKVDPLEWTNERKTIVSGDIIDVVDKAPFCQTYMGMLGYPRNPTPDFTKLLDPFKTPITEAEETMLLKLRQEQKKFETLDKFAKLPVFLMNEPEPRGL</sequence>
<name>A0A7S1ANX6_NOCSC</name>
<protein>
    <recommendedName>
        <fullName evidence="2">Sulfotransferase domain-containing protein</fullName>
    </recommendedName>
</protein>
<dbReference type="InterPro" id="IPR027417">
    <property type="entry name" value="P-loop_NTPase"/>
</dbReference>
<evidence type="ECO:0008006" key="2">
    <source>
        <dbReference type="Google" id="ProtNLM"/>
    </source>
</evidence>
<accession>A0A7S1ANX6</accession>
<evidence type="ECO:0000313" key="1">
    <source>
        <dbReference type="EMBL" id="CAD8860415.1"/>
    </source>
</evidence>
<dbReference type="Gene3D" id="3.40.50.300">
    <property type="entry name" value="P-loop containing nucleotide triphosphate hydrolases"/>
    <property type="match status" value="1"/>
</dbReference>
<gene>
    <name evidence="1" type="ORF">NSCI0253_LOCUS34769</name>
</gene>
<organism evidence="1">
    <name type="scientific">Noctiluca scintillans</name>
    <name type="common">Sea sparkle</name>
    <name type="synonym">Red tide dinoflagellate</name>
    <dbReference type="NCBI Taxonomy" id="2966"/>
    <lineage>
        <taxon>Eukaryota</taxon>
        <taxon>Sar</taxon>
        <taxon>Alveolata</taxon>
        <taxon>Dinophyceae</taxon>
        <taxon>Noctilucales</taxon>
        <taxon>Noctilucaceae</taxon>
        <taxon>Noctiluca</taxon>
    </lineage>
</organism>
<reference evidence="1" key="1">
    <citation type="submission" date="2021-01" db="EMBL/GenBank/DDBJ databases">
        <authorList>
            <person name="Corre E."/>
            <person name="Pelletier E."/>
            <person name="Niang G."/>
            <person name="Scheremetjew M."/>
            <person name="Finn R."/>
            <person name="Kale V."/>
            <person name="Holt S."/>
            <person name="Cochrane G."/>
            <person name="Meng A."/>
            <person name="Brown T."/>
            <person name="Cohen L."/>
        </authorList>
    </citation>
    <scope>NUCLEOTIDE SEQUENCE</scope>
</reference>
<dbReference type="EMBL" id="HBFQ01048645">
    <property type="protein sequence ID" value="CAD8860415.1"/>
    <property type="molecule type" value="Transcribed_RNA"/>
</dbReference>
<dbReference type="AlphaFoldDB" id="A0A7S1ANX6"/>